<feature type="domain" description="C2H2-type" evidence="13">
    <location>
        <begin position="1297"/>
        <end position="1319"/>
    </location>
</feature>
<feature type="compositionally biased region" description="Basic residues" evidence="12">
    <location>
        <begin position="559"/>
        <end position="568"/>
    </location>
</feature>
<keyword evidence="4" id="KW-0479">Metal-binding</keyword>
<evidence type="ECO:0000256" key="3">
    <source>
        <dbReference type="ARBA" id="ARBA00022553"/>
    </source>
</evidence>
<dbReference type="Proteomes" id="UP000261540">
    <property type="component" value="Unplaced"/>
</dbReference>
<keyword evidence="6" id="KW-0863">Zinc-finger</keyword>
<reference evidence="14" key="1">
    <citation type="submission" date="2025-08" db="UniProtKB">
        <authorList>
            <consortium name="Ensembl"/>
        </authorList>
    </citation>
    <scope>IDENTIFICATION</scope>
</reference>
<sequence>MAEGESDSESERLGEQLDRLQVRQPECKSYCSGFCELVTEHTGRWRVPLPQLQVLRTALCRFCLSSASFPPGCEPVHCTLSSLALSFFELLLFFGKEEFLESPLRDILNSFQECHSHLARHHNIYLLLVRQVIEGGGPWEPPVLQVILRDAEQPQAEVEKYLSSEVPIFFELRVRYLLACSRTQEAIALAKCCLEHPELGKHLYFHQAYLTCLWKASHYDHLQKGIALIDGRDAVEIICNCESEEKDELLLALSKAFLTHQLRNGDMYYLWDLIFIWSKLHLRANPSKKDFLEECHQLISLATNVRSIFPFMKIITAELGNEGLHFCMELCAQALQMDLHDDPTASCLIYKTIVYLLPNDLDVCRACALLVFFQERTVESYKTVYLLYTHPDQEYHVDFSPIKNHMRFEILQILKKGLFFDPEFWNLITLRTNCLKLMSEKVMKTALNEIMEEEKWIPDYCEKESHKLHYDSSELYTRKVFQKPVKNKNKPVMRRIVVPPEVTTVSSVKRRGRKPGSRVIKVLDDPQRRCSYRTLDITQENLVKPYGSSYLTRSAGKNAAKRRGRKPHCFQEGSVEEAQNKAPNPVECLDDKTESPSVEDTVLENTTVEMDQGQEITQVQTDTQATCLSVTEVTCEAVQETVLETMPLPDDPSVSCGHGVMVEASLPDNVVSDSHFREQVHQVLEPTSTPELAFSMEVSVGTEEFPVNPLDELQPTSTSQPDFSLEVSAREEEVGDKSLEVLQSTTTSHPDSILEAPAQEEISFQELEEHCEKEGDSAVEPLDELKSSALSCADKPNTFWKAAVDVNYAAILQLHNYCKIPEEAVEDDSEVINDAPSTLPCDLAESHPECTGCPLEVLVEHNTLRGCTLPEKEIFLQKSPEATVHSICDAGITKPECTVEVFVDAGTFSQGDTVEPGTVEMVVEEIVTDSVIAVADDTLHIHASEKDIPSSYSAAPHNTAGASDNTVTVADNAFVSDGTNHVQINEIAIPNETVIESNASHVPTDMQLSVVGLERKQVQTSTLEETKETVLGSDLEAPLVDGHVKAENPVISHYCKLCNKNFRGGNIILHAVAHLQKDKLKCMFCGKLFNRRLIAKKHVLEHIEKLKITSVHGNGLCEASPYTEPSPPNDKHKNKSATRIAYRISTRQRNVSKELAGPKVSRQISSSRKKKPTTDRQHRISLRKKKVGKVQEDQKMQEKLSNPRKAKSVDSRKIMNENESGKPRHHCPAGGCTKTPFRNESSLLRHAMKLHPVDMKVLEYIFRRRNGKCQFCQREFKSLEHFQHHVKRHEHPLKHACYHFDCTLRFKTHAELRDHMKRHRPLQAQCDFAGCSQHFCHLARLHHHEQKHYLPPQEDHNTGDCNIQAEGKCTATVSEPACESLNRSAKRGVSCPAGNGITNIGEEVVSLGMPEKHDDVHVDRTASNKQLVNGHTKNGDWVAVVSTQSPLKATCPEGQREQETRENNNVNTESNGTPECTTEGQKKETSHTAPSYGKTSKKPFMRPPPTAYLDERHTSMPKRRKSSDVLPPSREEENSPSHSTQRQRCTNCFSSFPSAEALQIHLSSSKCKSLFGFDSDDESAW</sequence>
<evidence type="ECO:0000256" key="5">
    <source>
        <dbReference type="ARBA" id="ARBA00022737"/>
    </source>
</evidence>
<comment type="similarity">
    <text evidence="2">Belongs to the krueppel C2H2-type zinc-finger protein family.</text>
</comment>
<evidence type="ECO:0000256" key="4">
    <source>
        <dbReference type="ARBA" id="ARBA00022723"/>
    </source>
</evidence>
<evidence type="ECO:0000256" key="6">
    <source>
        <dbReference type="ARBA" id="ARBA00022771"/>
    </source>
</evidence>
<protein>
    <submittedName>
        <fullName evidence="14">Zinc finger protein 654</fullName>
    </submittedName>
</protein>
<keyword evidence="5" id="KW-0677">Repeat</keyword>
<dbReference type="GeneTree" id="ENSGT00950000183034"/>
<dbReference type="Pfam" id="PF25580">
    <property type="entry name" value="TPR_Rlf"/>
    <property type="match status" value="1"/>
</dbReference>
<feature type="domain" description="C2H2-type" evidence="13">
    <location>
        <begin position="1082"/>
        <end position="1102"/>
    </location>
</feature>
<dbReference type="PROSITE" id="PS00028">
    <property type="entry name" value="ZINC_FINGER_C2H2_1"/>
    <property type="match status" value="3"/>
</dbReference>
<dbReference type="SMART" id="SM00355">
    <property type="entry name" value="ZnF_C2H2"/>
    <property type="match status" value="7"/>
</dbReference>
<reference evidence="14" key="2">
    <citation type="submission" date="2025-09" db="UniProtKB">
        <authorList>
            <consortium name="Ensembl"/>
        </authorList>
    </citation>
    <scope>IDENTIFICATION</scope>
</reference>
<keyword evidence="10" id="KW-0804">Transcription</keyword>
<feature type="region of interest" description="Disordered" evidence="12">
    <location>
        <begin position="554"/>
        <end position="596"/>
    </location>
</feature>
<feature type="compositionally biased region" description="Basic residues" evidence="12">
    <location>
        <begin position="1179"/>
        <end position="1188"/>
    </location>
</feature>
<evidence type="ECO:0000259" key="13">
    <source>
        <dbReference type="PROSITE" id="PS00028"/>
    </source>
</evidence>
<evidence type="ECO:0000256" key="10">
    <source>
        <dbReference type="ARBA" id="ARBA00023163"/>
    </source>
</evidence>
<feature type="region of interest" description="Disordered" evidence="12">
    <location>
        <begin position="1448"/>
        <end position="1544"/>
    </location>
</feature>
<feature type="compositionally biased region" description="Basic and acidic residues" evidence="12">
    <location>
        <begin position="1189"/>
        <end position="1198"/>
    </location>
</feature>
<proteinExistence type="inferred from homology"/>
<accession>A0A3B3SL83</accession>
<keyword evidence="15" id="KW-1185">Reference proteome</keyword>
<evidence type="ECO:0000256" key="9">
    <source>
        <dbReference type="ARBA" id="ARBA00023125"/>
    </source>
</evidence>
<dbReference type="Ensembl" id="ENSPKIT00000011949.1">
    <property type="protein sequence ID" value="ENSPKIP00000031108.1"/>
    <property type="gene ID" value="ENSPKIG00000011734.1"/>
</dbReference>
<keyword evidence="3" id="KW-0597">Phosphoprotein</keyword>
<dbReference type="GO" id="GO:0008270">
    <property type="term" value="F:zinc ion binding"/>
    <property type="evidence" value="ECO:0007669"/>
    <property type="project" value="UniProtKB-KW"/>
</dbReference>
<dbReference type="OrthoDB" id="10029602at2759"/>
<evidence type="ECO:0000313" key="14">
    <source>
        <dbReference type="Ensembl" id="ENSPKIP00000031108.1"/>
    </source>
</evidence>
<organism evidence="14 15">
    <name type="scientific">Paramormyrops kingsleyae</name>
    <dbReference type="NCBI Taxonomy" id="1676925"/>
    <lineage>
        <taxon>Eukaryota</taxon>
        <taxon>Metazoa</taxon>
        <taxon>Chordata</taxon>
        <taxon>Craniata</taxon>
        <taxon>Vertebrata</taxon>
        <taxon>Euteleostomi</taxon>
        <taxon>Actinopterygii</taxon>
        <taxon>Neopterygii</taxon>
        <taxon>Teleostei</taxon>
        <taxon>Osteoglossocephala</taxon>
        <taxon>Osteoglossomorpha</taxon>
        <taxon>Osteoglossiformes</taxon>
        <taxon>Mormyridae</taxon>
        <taxon>Paramormyrops</taxon>
    </lineage>
</organism>
<comment type="subcellular location">
    <subcellularLocation>
        <location evidence="1">Nucleus</location>
    </subcellularLocation>
</comment>
<evidence type="ECO:0000256" key="7">
    <source>
        <dbReference type="ARBA" id="ARBA00022833"/>
    </source>
</evidence>
<evidence type="ECO:0000256" key="2">
    <source>
        <dbReference type="ARBA" id="ARBA00006991"/>
    </source>
</evidence>
<dbReference type="InterPro" id="IPR052251">
    <property type="entry name" value="GH-ZnFinger_Regulators"/>
</dbReference>
<name>A0A3B3SL83_9TELE</name>
<dbReference type="GO" id="GO:0005634">
    <property type="term" value="C:nucleus"/>
    <property type="evidence" value="ECO:0007669"/>
    <property type="project" value="UniProtKB-SubCell"/>
</dbReference>
<evidence type="ECO:0000256" key="1">
    <source>
        <dbReference type="ARBA" id="ARBA00004123"/>
    </source>
</evidence>
<dbReference type="PANTHER" id="PTHR15507">
    <property type="entry name" value="ZINC FINGER PROTEIN RLF"/>
    <property type="match status" value="1"/>
</dbReference>
<keyword evidence="8" id="KW-0805">Transcription regulation</keyword>
<feature type="compositionally biased region" description="Basic and acidic residues" evidence="12">
    <location>
        <begin position="1207"/>
        <end position="1222"/>
    </location>
</feature>
<feature type="region of interest" description="Disordered" evidence="12">
    <location>
        <begin position="1145"/>
        <end position="1232"/>
    </location>
</feature>
<feature type="compositionally biased region" description="Polar residues" evidence="12">
    <location>
        <begin position="1463"/>
        <end position="1479"/>
    </location>
</feature>
<dbReference type="GO" id="GO:0000981">
    <property type="term" value="F:DNA-binding transcription factor activity, RNA polymerase II-specific"/>
    <property type="evidence" value="ECO:0007669"/>
    <property type="project" value="TreeGrafter"/>
</dbReference>
<dbReference type="PANTHER" id="PTHR15507:SF16">
    <property type="entry name" value="ZINC FINGER PROTEIN 654"/>
    <property type="match status" value="1"/>
</dbReference>
<evidence type="ECO:0000256" key="11">
    <source>
        <dbReference type="ARBA" id="ARBA00023242"/>
    </source>
</evidence>
<evidence type="ECO:0000256" key="8">
    <source>
        <dbReference type="ARBA" id="ARBA00023015"/>
    </source>
</evidence>
<dbReference type="InterPro" id="IPR057986">
    <property type="entry name" value="TPR_Rlf/292/654"/>
</dbReference>
<evidence type="ECO:0000313" key="15">
    <source>
        <dbReference type="Proteomes" id="UP000261540"/>
    </source>
</evidence>
<dbReference type="InterPro" id="IPR013087">
    <property type="entry name" value="Znf_C2H2_type"/>
</dbReference>
<dbReference type="GO" id="GO:0003677">
    <property type="term" value="F:DNA binding"/>
    <property type="evidence" value="ECO:0007669"/>
    <property type="project" value="UniProtKB-KW"/>
</dbReference>
<keyword evidence="7" id="KW-0862">Zinc</keyword>
<keyword evidence="11" id="KW-0539">Nucleus</keyword>
<keyword evidence="9" id="KW-0238">DNA-binding</keyword>
<feature type="domain" description="C2H2-type" evidence="13">
    <location>
        <begin position="1326"/>
        <end position="1348"/>
    </location>
</feature>
<evidence type="ECO:0000256" key="12">
    <source>
        <dbReference type="SAM" id="MobiDB-lite"/>
    </source>
</evidence>